<protein>
    <submittedName>
        <fullName evidence="4">LytTR family DNA-binding domain-containing protein</fullName>
    </submittedName>
</protein>
<accession>A0ABZ0XZB0</accession>
<evidence type="ECO:0000259" key="3">
    <source>
        <dbReference type="PROSITE" id="PS50930"/>
    </source>
</evidence>
<dbReference type="InterPro" id="IPR011006">
    <property type="entry name" value="CheY-like_superfamily"/>
</dbReference>
<dbReference type="Gene3D" id="3.40.50.2300">
    <property type="match status" value="1"/>
</dbReference>
<feature type="domain" description="Response regulatory" evidence="2">
    <location>
        <begin position="3"/>
        <end position="115"/>
    </location>
</feature>
<gene>
    <name evidence="4" type="ORF">SR858_26660</name>
</gene>
<feature type="modified residue" description="4-aspartylphosphate" evidence="1">
    <location>
        <position position="55"/>
    </location>
</feature>
<dbReference type="PROSITE" id="PS50930">
    <property type="entry name" value="HTH_LYTTR"/>
    <property type="match status" value="1"/>
</dbReference>
<dbReference type="PANTHER" id="PTHR37299">
    <property type="entry name" value="TRANSCRIPTIONAL REGULATOR-RELATED"/>
    <property type="match status" value="1"/>
</dbReference>
<dbReference type="SMART" id="SM00448">
    <property type="entry name" value="REC"/>
    <property type="match status" value="1"/>
</dbReference>
<dbReference type="PROSITE" id="PS50110">
    <property type="entry name" value="RESPONSE_REGULATORY"/>
    <property type="match status" value="1"/>
</dbReference>
<dbReference type="Pfam" id="PF00072">
    <property type="entry name" value="Response_reg"/>
    <property type="match status" value="1"/>
</dbReference>
<dbReference type="GO" id="GO:0003677">
    <property type="term" value="F:DNA binding"/>
    <property type="evidence" value="ECO:0007669"/>
    <property type="project" value="UniProtKB-KW"/>
</dbReference>
<keyword evidence="4" id="KW-0238">DNA-binding</keyword>
<keyword evidence="1" id="KW-0597">Phosphoprotein</keyword>
<dbReference type="InterPro" id="IPR001789">
    <property type="entry name" value="Sig_transdc_resp-reg_receiver"/>
</dbReference>
<evidence type="ECO:0000259" key="2">
    <source>
        <dbReference type="PROSITE" id="PS50110"/>
    </source>
</evidence>
<dbReference type="EMBL" id="CP140152">
    <property type="protein sequence ID" value="WQH04577.1"/>
    <property type="molecule type" value="Genomic_DNA"/>
</dbReference>
<dbReference type="PANTHER" id="PTHR37299:SF1">
    <property type="entry name" value="STAGE 0 SPORULATION PROTEIN A HOMOLOG"/>
    <property type="match status" value="1"/>
</dbReference>
<proteinExistence type="predicted"/>
<feature type="domain" description="HTH LytTR-type" evidence="3">
    <location>
        <begin position="144"/>
        <end position="245"/>
    </location>
</feature>
<name>A0ABZ0XZB0_9BURK</name>
<sequence>MMRALIVEDEPLLRAELADQLAALWPELEIAGMAENGIEAVALLESLRPDIVFLDIQIPGLTGIEVARHVPPSAQIVFVTAYAEHALHAFEAGACDYLVKPFDAARLLHTIKRLKSRGDGVQAIAPEVWRHAMPAPAPVFLKWIKASSGASVRLLPVGEVLYFQAEDKYTRVVTANGEALIRAPLKNLAVQLDPAQFTQIHRAAIVNLQAVDRIERQGAALEIHLRGRRETLAVSEAYARQFRQM</sequence>
<dbReference type="RefSeq" id="WP_019924179.1">
    <property type="nucleotide sequence ID" value="NZ_CP140152.1"/>
</dbReference>
<keyword evidence="5" id="KW-1185">Reference proteome</keyword>
<evidence type="ECO:0000313" key="5">
    <source>
        <dbReference type="Proteomes" id="UP001326110"/>
    </source>
</evidence>
<reference evidence="4 5" key="1">
    <citation type="submission" date="2023-11" db="EMBL/GenBank/DDBJ databases">
        <title>MicrobeMod: A computational toolkit for identifying prokaryotic methylation and restriction-modification with nanopore sequencing.</title>
        <authorList>
            <person name="Crits-Christoph A."/>
            <person name="Kang S.C."/>
            <person name="Lee H."/>
            <person name="Ostrov N."/>
        </authorList>
    </citation>
    <scope>NUCLEOTIDE SEQUENCE [LARGE SCALE GENOMIC DNA]</scope>
    <source>
        <strain evidence="4 5">ATCC 25935</strain>
    </source>
</reference>
<dbReference type="Pfam" id="PF04397">
    <property type="entry name" value="LytTR"/>
    <property type="match status" value="1"/>
</dbReference>
<dbReference type="GeneID" id="43165744"/>
<organism evidence="4 5">
    <name type="scientific">Duganella zoogloeoides</name>
    <dbReference type="NCBI Taxonomy" id="75659"/>
    <lineage>
        <taxon>Bacteria</taxon>
        <taxon>Pseudomonadati</taxon>
        <taxon>Pseudomonadota</taxon>
        <taxon>Betaproteobacteria</taxon>
        <taxon>Burkholderiales</taxon>
        <taxon>Oxalobacteraceae</taxon>
        <taxon>Telluria group</taxon>
        <taxon>Duganella</taxon>
    </lineage>
</organism>
<dbReference type="Proteomes" id="UP001326110">
    <property type="component" value="Chromosome"/>
</dbReference>
<dbReference type="InterPro" id="IPR046947">
    <property type="entry name" value="LytR-like"/>
</dbReference>
<dbReference type="InterPro" id="IPR007492">
    <property type="entry name" value="LytTR_DNA-bd_dom"/>
</dbReference>
<evidence type="ECO:0000313" key="4">
    <source>
        <dbReference type="EMBL" id="WQH04577.1"/>
    </source>
</evidence>
<dbReference type="SMART" id="SM00850">
    <property type="entry name" value="LytTR"/>
    <property type="match status" value="1"/>
</dbReference>
<evidence type="ECO:0000256" key="1">
    <source>
        <dbReference type="PROSITE-ProRule" id="PRU00169"/>
    </source>
</evidence>
<dbReference type="Gene3D" id="2.40.50.1020">
    <property type="entry name" value="LytTr DNA-binding domain"/>
    <property type="match status" value="1"/>
</dbReference>
<dbReference type="SUPFAM" id="SSF52172">
    <property type="entry name" value="CheY-like"/>
    <property type="match status" value="1"/>
</dbReference>